<dbReference type="AlphaFoldDB" id="X6P3W9"/>
<gene>
    <name evidence="2" type="ORF">RFI_04835</name>
</gene>
<keyword evidence="1" id="KW-0812">Transmembrane</keyword>
<accession>X6P3W9</accession>
<feature type="non-terminal residue" evidence="2">
    <location>
        <position position="1"/>
    </location>
</feature>
<reference evidence="2 3" key="1">
    <citation type="journal article" date="2013" name="Curr. Biol.">
        <title>The Genome of the Foraminiferan Reticulomyxa filosa.</title>
        <authorList>
            <person name="Glockner G."/>
            <person name="Hulsmann N."/>
            <person name="Schleicher M."/>
            <person name="Noegel A.A."/>
            <person name="Eichinger L."/>
            <person name="Gallinger C."/>
            <person name="Pawlowski J."/>
            <person name="Sierra R."/>
            <person name="Euteneuer U."/>
            <person name="Pillet L."/>
            <person name="Moustafa A."/>
            <person name="Platzer M."/>
            <person name="Groth M."/>
            <person name="Szafranski K."/>
            <person name="Schliwa M."/>
        </authorList>
    </citation>
    <scope>NUCLEOTIDE SEQUENCE [LARGE SCALE GENOMIC DNA]</scope>
</reference>
<keyword evidence="3" id="KW-1185">Reference proteome</keyword>
<keyword evidence="1" id="KW-1133">Transmembrane helix</keyword>
<evidence type="ECO:0000256" key="1">
    <source>
        <dbReference type="SAM" id="Phobius"/>
    </source>
</evidence>
<protein>
    <submittedName>
        <fullName evidence="2">Uncharacterized protein</fullName>
    </submittedName>
</protein>
<evidence type="ECO:0000313" key="2">
    <source>
        <dbReference type="EMBL" id="ETO32282.1"/>
    </source>
</evidence>
<organism evidence="2 3">
    <name type="scientific">Reticulomyxa filosa</name>
    <dbReference type="NCBI Taxonomy" id="46433"/>
    <lineage>
        <taxon>Eukaryota</taxon>
        <taxon>Sar</taxon>
        <taxon>Rhizaria</taxon>
        <taxon>Retaria</taxon>
        <taxon>Foraminifera</taxon>
        <taxon>Monothalamids</taxon>
        <taxon>Reticulomyxidae</taxon>
        <taxon>Reticulomyxa</taxon>
    </lineage>
</organism>
<dbReference type="Proteomes" id="UP000023152">
    <property type="component" value="Unassembled WGS sequence"/>
</dbReference>
<feature type="transmembrane region" description="Helical" evidence="1">
    <location>
        <begin position="160"/>
        <end position="180"/>
    </location>
</feature>
<evidence type="ECO:0000313" key="3">
    <source>
        <dbReference type="Proteomes" id="UP000023152"/>
    </source>
</evidence>
<feature type="transmembrane region" description="Helical" evidence="1">
    <location>
        <begin position="192"/>
        <end position="217"/>
    </location>
</feature>
<keyword evidence="1" id="KW-0472">Membrane</keyword>
<proteinExistence type="predicted"/>
<sequence length="291" mass="33383">ASNVAPNASNVAPNTSNCVCRFLYDIPYYIRTFFKNIRNNFFKILMECALVSFFNVVTVAIQVIFLSIIFFQKKQKKLFKKKLFLLCGYTKLTDCVKIDGEYRLWAAGDHKCQPWWQLFVIPLFAFPVILIAANWKKVRCGNLGASFKIDMWWYEASNNYFEAFALSCLLVICMLSTIDATDVSWIQQAQTYIASFPILLFILLIFQCLFKCIYSQFVDCTIFSKKSKISRSESARKLLDITKSTPLLDRGSTTKQVISSVAPELSKDDDIGQPRNECMLLVDPKDENDVL</sequence>
<name>X6P3W9_RETFI</name>
<feature type="transmembrane region" description="Helical" evidence="1">
    <location>
        <begin position="44"/>
        <end position="71"/>
    </location>
</feature>
<feature type="transmembrane region" description="Helical" evidence="1">
    <location>
        <begin position="115"/>
        <end position="135"/>
    </location>
</feature>
<dbReference type="EMBL" id="ASPP01004324">
    <property type="protein sequence ID" value="ETO32282.1"/>
    <property type="molecule type" value="Genomic_DNA"/>
</dbReference>
<comment type="caution">
    <text evidence="2">The sequence shown here is derived from an EMBL/GenBank/DDBJ whole genome shotgun (WGS) entry which is preliminary data.</text>
</comment>